<protein>
    <recommendedName>
        <fullName evidence="6">Nodulation protein L</fullName>
    </recommendedName>
</protein>
<keyword evidence="2" id="KW-0536">Nodulation</keyword>
<evidence type="ECO:0000256" key="2">
    <source>
        <dbReference type="ARBA" id="ARBA00022458"/>
    </source>
</evidence>
<evidence type="ECO:0000256" key="1">
    <source>
        <dbReference type="ARBA" id="ARBA00007274"/>
    </source>
</evidence>
<dbReference type="PANTHER" id="PTHR23416:SF23">
    <property type="entry name" value="ACETYLTRANSFERASE C18B11.09C-RELATED"/>
    <property type="match status" value="1"/>
</dbReference>
<dbReference type="InterPro" id="IPR001451">
    <property type="entry name" value="Hexapep"/>
</dbReference>
<sequence>MQKMLAGALYRADDPEISAAHRKACIWLERYNSMLAASIAERHAALAELLGEVGAGVNIRPPFHCDYGFNIRIGAGAFLNFNCVILDVVAVSIGQMTQIGPAVQILAADHPRDPAQRRAMLESGRPVSIGANCWIGAGALILPGVTIGDDCIIGAGSVVTRDVAAGATVASNPARRLR</sequence>
<dbReference type="SMART" id="SM01266">
    <property type="entry name" value="Mac"/>
    <property type="match status" value="1"/>
</dbReference>
<evidence type="ECO:0000256" key="4">
    <source>
        <dbReference type="ARBA" id="ARBA00023315"/>
    </source>
</evidence>
<proteinExistence type="inferred from homology"/>
<dbReference type="InterPro" id="IPR051159">
    <property type="entry name" value="Hexapeptide_acetyltransf"/>
</dbReference>
<evidence type="ECO:0000256" key="6">
    <source>
        <dbReference type="ARBA" id="ARBA00067695"/>
    </source>
</evidence>
<dbReference type="Proteomes" id="UP000002257">
    <property type="component" value="Chromosome"/>
</dbReference>
<dbReference type="AlphaFoldDB" id="B8ELB0"/>
<evidence type="ECO:0000256" key="3">
    <source>
        <dbReference type="ARBA" id="ARBA00022679"/>
    </source>
</evidence>
<dbReference type="Pfam" id="PF12464">
    <property type="entry name" value="Mac"/>
    <property type="match status" value="1"/>
</dbReference>
<keyword evidence="9" id="KW-1185">Reference proteome</keyword>
<dbReference type="GO" id="GO:0005829">
    <property type="term" value="C:cytosol"/>
    <property type="evidence" value="ECO:0007669"/>
    <property type="project" value="TreeGrafter"/>
</dbReference>
<comment type="function">
    <text evidence="5">Acetyltransferase implicated in the O-acetylation of Nod factors.</text>
</comment>
<dbReference type="CDD" id="cd03357">
    <property type="entry name" value="LbH_MAT_GAT"/>
    <property type="match status" value="1"/>
</dbReference>
<reference evidence="8 9" key="1">
    <citation type="journal article" date="2010" name="J. Bacteriol.">
        <title>Complete genome sequence of the aerobic facultative methanotroph Methylocella silvestris BL2.</title>
        <authorList>
            <person name="Chen Y."/>
            <person name="Crombie A."/>
            <person name="Rahman M.T."/>
            <person name="Dedysh S.N."/>
            <person name="Liesack W."/>
            <person name="Stott M.B."/>
            <person name="Alam M."/>
            <person name="Theisen A.R."/>
            <person name="Murrell J.C."/>
            <person name="Dunfield P.F."/>
        </authorList>
    </citation>
    <scope>NUCLEOTIDE SEQUENCE [LARGE SCALE GENOMIC DNA]</scope>
    <source>
        <strain evidence="9">DSM 15510 / CIP 108128 / LMG 27833 / NCIMB 13906 / BL2</strain>
    </source>
</reference>
<evidence type="ECO:0000259" key="7">
    <source>
        <dbReference type="SMART" id="SM01266"/>
    </source>
</evidence>
<dbReference type="STRING" id="395965.Msil_0123"/>
<evidence type="ECO:0000313" key="8">
    <source>
        <dbReference type="EMBL" id="ACK49105.1"/>
    </source>
</evidence>
<gene>
    <name evidence="8" type="ordered locus">Msil_0123</name>
</gene>
<evidence type="ECO:0000313" key="9">
    <source>
        <dbReference type="Proteomes" id="UP000002257"/>
    </source>
</evidence>
<dbReference type="Pfam" id="PF00132">
    <property type="entry name" value="Hexapep"/>
    <property type="match status" value="1"/>
</dbReference>
<dbReference type="Gene3D" id="2.160.10.10">
    <property type="entry name" value="Hexapeptide repeat proteins"/>
    <property type="match status" value="1"/>
</dbReference>
<name>B8ELB0_METSB</name>
<keyword evidence="4" id="KW-0012">Acyltransferase</keyword>
<dbReference type="PANTHER" id="PTHR23416">
    <property type="entry name" value="SIALIC ACID SYNTHASE-RELATED"/>
    <property type="match status" value="1"/>
</dbReference>
<dbReference type="SUPFAM" id="SSF51161">
    <property type="entry name" value="Trimeric LpxA-like enzymes"/>
    <property type="match status" value="1"/>
</dbReference>
<dbReference type="InterPro" id="IPR024688">
    <property type="entry name" value="Mac_dom"/>
</dbReference>
<dbReference type="eggNOG" id="COG0110">
    <property type="taxonomic scope" value="Bacteria"/>
</dbReference>
<accession>B8ELB0</accession>
<dbReference type="GO" id="GO:0016407">
    <property type="term" value="F:acetyltransferase activity"/>
    <property type="evidence" value="ECO:0007669"/>
    <property type="project" value="InterPro"/>
</dbReference>
<evidence type="ECO:0000256" key="5">
    <source>
        <dbReference type="ARBA" id="ARBA00055587"/>
    </source>
</evidence>
<feature type="domain" description="Maltose/galactoside acetyltransferase" evidence="7">
    <location>
        <begin position="1"/>
        <end position="55"/>
    </location>
</feature>
<organism evidence="8 9">
    <name type="scientific">Methylocella silvestris (strain DSM 15510 / CIP 108128 / LMG 27833 / NCIMB 13906 / BL2)</name>
    <dbReference type="NCBI Taxonomy" id="395965"/>
    <lineage>
        <taxon>Bacteria</taxon>
        <taxon>Pseudomonadati</taxon>
        <taxon>Pseudomonadota</taxon>
        <taxon>Alphaproteobacteria</taxon>
        <taxon>Hyphomicrobiales</taxon>
        <taxon>Beijerinckiaceae</taxon>
        <taxon>Methylocella</taxon>
    </lineage>
</organism>
<dbReference type="GO" id="GO:0008374">
    <property type="term" value="F:O-acyltransferase activity"/>
    <property type="evidence" value="ECO:0007669"/>
    <property type="project" value="TreeGrafter"/>
</dbReference>
<dbReference type="InterPro" id="IPR011004">
    <property type="entry name" value="Trimer_LpxA-like_sf"/>
</dbReference>
<dbReference type="KEGG" id="msl:Msil_0123"/>
<keyword evidence="3 8" id="KW-0808">Transferase</keyword>
<dbReference type="HOGENOM" id="CLU_051638_3_0_5"/>
<comment type="similarity">
    <text evidence="1">Belongs to the transferase hexapeptide repeat family.</text>
</comment>
<dbReference type="FunFam" id="2.160.10.10:FF:000025">
    <property type="entry name" value="Hexapeptide-repeat containing-acetyltransferase"/>
    <property type="match status" value="1"/>
</dbReference>
<dbReference type="EMBL" id="CP001280">
    <property type="protein sequence ID" value="ACK49105.1"/>
    <property type="molecule type" value="Genomic_DNA"/>
</dbReference>